<evidence type="ECO:0000256" key="1">
    <source>
        <dbReference type="ARBA" id="ARBA00004571"/>
    </source>
</evidence>
<dbReference type="Proteomes" id="UP000682358">
    <property type="component" value="Plasmid p15628A_320"/>
</dbReference>
<keyword evidence="7 11" id="KW-0732">Signal</keyword>
<feature type="chain" id="PRO_5042612452" evidence="11">
    <location>
        <begin position="22"/>
        <end position="832"/>
    </location>
</feature>
<dbReference type="InterPro" id="IPR042186">
    <property type="entry name" value="FimD_plug_dom"/>
</dbReference>
<dbReference type="PANTHER" id="PTHR30451:SF21">
    <property type="entry name" value="FIMBRIAL USHER DOMAIN-CONTAINING PROTEIN YDET-RELATED"/>
    <property type="match status" value="1"/>
</dbReference>
<evidence type="ECO:0000313" key="15">
    <source>
        <dbReference type="Proteomes" id="UP000682358"/>
    </source>
</evidence>
<dbReference type="InterPro" id="IPR000015">
    <property type="entry name" value="Fimb_usher"/>
</dbReference>
<evidence type="ECO:0000256" key="11">
    <source>
        <dbReference type="SAM" id="SignalP"/>
    </source>
</evidence>
<dbReference type="FunFam" id="2.60.40.3110:FF:000001">
    <property type="entry name" value="Putative fimbrial outer membrane usher"/>
    <property type="match status" value="1"/>
</dbReference>
<dbReference type="EMBL" id="CP123373">
    <property type="protein sequence ID" value="WHT95906.1"/>
    <property type="molecule type" value="Genomic_DNA"/>
</dbReference>
<organism evidence="14 15">
    <name type="scientific">Providencia rettgeri</name>
    <dbReference type="NCBI Taxonomy" id="587"/>
    <lineage>
        <taxon>Bacteria</taxon>
        <taxon>Pseudomonadati</taxon>
        <taxon>Pseudomonadota</taxon>
        <taxon>Gammaproteobacteria</taxon>
        <taxon>Enterobacterales</taxon>
        <taxon>Morganellaceae</taxon>
        <taxon>Providencia</taxon>
    </lineage>
</organism>
<keyword evidence="4" id="KW-1134">Transmembrane beta strand</keyword>
<dbReference type="GO" id="GO:0009279">
    <property type="term" value="C:cell outer membrane"/>
    <property type="evidence" value="ECO:0007669"/>
    <property type="project" value="UniProtKB-SubCell"/>
</dbReference>
<keyword evidence="5 10" id="KW-1029">Fimbrium biogenesis</keyword>
<evidence type="ECO:0000256" key="8">
    <source>
        <dbReference type="ARBA" id="ARBA00023136"/>
    </source>
</evidence>
<feature type="domain" description="PapC-like C-terminal" evidence="12">
    <location>
        <begin position="752"/>
        <end position="815"/>
    </location>
</feature>
<dbReference type="InterPro" id="IPR018030">
    <property type="entry name" value="Fimbrial_membr_usher_CS"/>
</dbReference>
<dbReference type="GO" id="GO:0009297">
    <property type="term" value="P:pilus assembly"/>
    <property type="evidence" value="ECO:0007669"/>
    <property type="project" value="InterPro"/>
</dbReference>
<dbReference type="InterPro" id="IPR025885">
    <property type="entry name" value="PapC_N"/>
</dbReference>
<evidence type="ECO:0000259" key="13">
    <source>
        <dbReference type="Pfam" id="PF13954"/>
    </source>
</evidence>
<dbReference type="InterPro" id="IPR043142">
    <property type="entry name" value="PapC-like_C_sf"/>
</dbReference>
<proteinExistence type="inferred from homology"/>
<evidence type="ECO:0000256" key="3">
    <source>
        <dbReference type="ARBA" id="ARBA00022448"/>
    </source>
</evidence>
<accession>A0AAJ6K2Z7</accession>
<dbReference type="RefSeq" id="WP_283656885.1">
    <property type="nucleotide sequence ID" value="NZ_CP123366.1"/>
</dbReference>
<evidence type="ECO:0000313" key="14">
    <source>
        <dbReference type="EMBL" id="WHT95906.1"/>
    </source>
</evidence>
<name>A0AAJ6K2Z7_PRORE</name>
<keyword evidence="8 10" id="KW-0472">Membrane</keyword>
<feature type="domain" description="PapC N-terminal" evidence="13">
    <location>
        <begin position="30"/>
        <end position="171"/>
    </location>
</feature>
<dbReference type="GO" id="GO:0015473">
    <property type="term" value="F:fimbrial usher porin activity"/>
    <property type="evidence" value="ECO:0007669"/>
    <property type="project" value="InterPro"/>
</dbReference>
<evidence type="ECO:0000256" key="10">
    <source>
        <dbReference type="RuleBase" id="RU003884"/>
    </source>
</evidence>
<protein>
    <submittedName>
        <fullName evidence="14">Fimbria/pilus outer membrane usher protein</fullName>
    </submittedName>
</protein>
<dbReference type="InterPro" id="IPR025949">
    <property type="entry name" value="PapC-like_C"/>
</dbReference>
<keyword evidence="14" id="KW-0614">Plasmid</keyword>
<geneLocation type="plasmid" evidence="14 15">
    <name>p15628A_320</name>
</geneLocation>
<dbReference type="PROSITE" id="PS01151">
    <property type="entry name" value="FIMBRIAL_USHER"/>
    <property type="match status" value="1"/>
</dbReference>
<dbReference type="AlphaFoldDB" id="A0AAJ6K2Z7"/>
<dbReference type="Pfam" id="PF13954">
    <property type="entry name" value="PapC_N"/>
    <property type="match status" value="1"/>
</dbReference>
<gene>
    <name evidence="14" type="ORF">KOF27_20565</name>
</gene>
<dbReference type="InterPro" id="IPR037224">
    <property type="entry name" value="PapC_N_sf"/>
</dbReference>
<evidence type="ECO:0000256" key="6">
    <source>
        <dbReference type="ARBA" id="ARBA00022692"/>
    </source>
</evidence>
<evidence type="ECO:0000256" key="4">
    <source>
        <dbReference type="ARBA" id="ARBA00022452"/>
    </source>
</evidence>
<dbReference type="Gene3D" id="2.60.40.3110">
    <property type="match status" value="1"/>
</dbReference>
<evidence type="ECO:0000256" key="9">
    <source>
        <dbReference type="ARBA" id="ARBA00023237"/>
    </source>
</evidence>
<reference evidence="14" key="1">
    <citation type="submission" date="2023-04" db="EMBL/GenBank/DDBJ databases">
        <title>Co-integrate Col3M blaNDM-1-harbouring plasmids in clinical Providencia rettgeri isolates from Argentina.</title>
        <authorList>
            <person name="de Belder D."/>
            <person name="Martino F."/>
            <person name="Tijet N."/>
            <person name="Melano R.G."/>
            <person name="Faccone D."/>
            <person name="de Mendieta J.M."/>
            <person name="Rapoport M."/>
            <person name="Albornoz E."/>
            <person name="Petroni A."/>
            <person name="Tuduri E."/>
            <person name="Derdoy L."/>
            <person name="Cogut S."/>
            <person name="Errecalde L."/>
            <person name="Pasteran F."/>
            <person name="Corso A."/>
            <person name="Gomez S.A."/>
        </authorList>
    </citation>
    <scope>NUCLEOTIDE SEQUENCE</scope>
    <source>
        <strain evidence="14">PreM15628</strain>
        <plasmid evidence="14">p15628A_320</plasmid>
    </source>
</reference>
<evidence type="ECO:0000259" key="12">
    <source>
        <dbReference type="Pfam" id="PF13953"/>
    </source>
</evidence>
<dbReference type="FunFam" id="2.60.40.2610:FF:000001">
    <property type="entry name" value="Outer membrane fimbrial usher protein"/>
    <property type="match status" value="1"/>
</dbReference>
<comment type="similarity">
    <text evidence="2 10">Belongs to the fimbrial export usher family.</text>
</comment>
<keyword evidence="9 10" id="KW-0998">Cell outer membrane</keyword>
<dbReference type="Gene3D" id="2.60.40.2610">
    <property type="entry name" value="Outer membrane usher protein FimD, plug domain"/>
    <property type="match status" value="1"/>
</dbReference>
<dbReference type="PANTHER" id="PTHR30451">
    <property type="entry name" value="OUTER MEMBRANE USHER PROTEIN"/>
    <property type="match status" value="1"/>
</dbReference>
<evidence type="ECO:0000256" key="5">
    <source>
        <dbReference type="ARBA" id="ARBA00022558"/>
    </source>
</evidence>
<dbReference type="Gene3D" id="3.10.20.410">
    <property type="match status" value="1"/>
</dbReference>
<dbReference type="Pfam" id="PF00577">
    <property type="entry name" value="Usher"/>
    <property type="match status" value="1"/>
</dbReference>
<dbReference type="SUPFAM" id="SSF141729">
    <property type="entry name" value="FimD N-terminal domain-like"/>
    <property type="match status" value="1"/>
</dbReference>
<evidence type="ECO:0000256" key="2">
    <source>
        <dbReference type="ARBA" id="ARBA00008064"/>
    </source>
</evidence>
<feature type="signal peptide" evidence="11">
    <location>
        <begin position="1"/>
        <end position="21"/>
    </location>
</feature>
<keyword evidence="6 10" id="KW-0812">Transmembrane</keyword>
<comment type="subcellular location">
    <subcellularLocation>
        <location evidence="1 10">Cell outer membrane</location>
        <topology evidence="1 10">Multi-pass membrane protein</topology>
    </subcellularLocation>
</comment>
<dbReference type="Pfam" id="PF13953">
    <property type="entry name" value="PapC_C"/>
    <property type="match status" value="1"/>
</dbReference>
<evidence type="ECO:0000256" key="7">
    <source>
        <dbReference type="ARBA" id="ARBA00022729"/>
    </source>
</evidence>
<dbReference type="Gene3D" id="2.60.40.2070">
    <property type="match status" value="1"/>
</dbReference>
<keyword evidence="3 10" id="KW-0813">Transport</keyword>
<sequence>MKRKQVLFVALISYYSSPLCATSNSNEIIYFDPNFLELNEGADIDLSAFNTENGGQLPGKYYVDVYVNSNLIGSRKIDFKRDGSKLKPCLSIQDLIEFNVKVSEYPDLMKLNDDCVNFSVIPSAKSEFDFNAQRLYLSIPQIAILKHPDGYVNLSEIDNGVNALLLNYSYSGSKYYAKKDNPSTTSNYLNFRPGVNLGSWRFRNYTTWSSTSENKNKWNTVYTYVTRNINQLKSQLTLGDGVSPSEIFDSIPFRGAQLATDNEMYPTSLQGYAPTVKGIAQSNAQITIRQNGYIIYQGEVAAGPYEINDLYPTGSSGDLHVILKEDNGHEQYQIVPFASLPVLQREGRLSYSATMGQYRAYDNDIEKKVFSQFTVVYGLFKGLTVYGGSQLSNKYQSYSIGAGQNMGDFGALSIDITQAQSTLSDSTKKEGQSYRFRYNKNLNDIGTNIALAGYRYSTKGFYSLAEAFDTYKDNYLFSSVERRRNRGEVTISQNLGESYGSLSLTYVNEDYWNSERKTQSASIGYSNSIQGISYGINYSFNQNTNKSTYGNNRQNDHLFSLSVSMPFDIFDGNSNVNFNASSGSRNTNNASMGVSASQLDNRLNWSMQQSIANGERGASGNLNGSYKGSSGQVSVGSGYSKDSYNLYYGANGSVAVHSNGITLGQQLSETAALVDIPGASDVSFSSHAGVKTNNSGYALVPYVSPYRKNTINIDTATLPENTEMDLTAQSVYPSRGALVKVNYDAKVGYRALMVVTMDDGRFVPFGAQVISNSDKQWNQIVGDNGELYLSGLDEKGEFSIKYNGNKQCIVRYSLTNSSNYLGLYKSKAVCQS</sequence>